<organism evidence="6">
    <name type="scientific">Pseudomonas zanjanensis</name>
    <dbReference type="NCBI Taxonomy" id="2745496"/>
    <lineage>
        <taxon>Bacteria</taxon>
        <taxon>Pseudomonadati</taxon>
        <taxon>Pseudomonadota</taxon>
        <taxon>Gammaproteobacteria</taxon>
        <taxon>Pseudomonadales</taxon>
        <taxon>Pseudomonadaceae</taxon>
        <taxon>Pseudomonas</taxon>
    </lineage>
</organism>
<dbReference type="EMBL" id="JABWRB020000005">
    <property type="protein sequence ID" value="MBV4498420.1"/>
    <property type="molecule type" value="Genomic_DNA"/>
</dbReference>
<dbReference type="GO" id="GO:0006598">
    <property type="term" value="P:polyamine catabolic process"/>
    <property type="evidence" value="ECO:0007669"/>
    <property type="project" value="TreeGrafter"/>
</dbReference>
<evidence type="ECO:0000313" key="8">
    <source>
        <dbReference type="Proteomes" id="UP000636518"/>
    </source>
</evidence>
<comment type="similarity">
    <text evidence="1">Belongs to the peptidase C26 family.</text>
</comment>
<sequence>MSRLPLIGVTACTKQIGLHVYHATYDKYLRAVATAAKGLPLIIPSMADELGTSDILDALDGIVFTGSPSNVEPFHYSGPASAPGTAHDPARDALTLPLLRAAVATGVPIFGICRGFQEMNVAFGGSLHQKVHEVGTFIDHREDDTQSVDIQYGPAHVVRIQPDGILAGLGLPAVIDVNSIHSQGIERLAPGLRAEAVAPDGLIEAVSVSEGKAFALGVQWHPEWEVSSNPYYLAIFQAFGDACRARATQRDADASNNA</sequence>
<dbReference type="InterPro" id="IPR029062">
    <property type="entry name" value="Class_I_gatase-like"/>
</dbReference>
<evidence type="ECO:0000256" key="2">
    <source>
        <dbReference type="ARBA" id="ARBA00052718"/>
    </source>
</evidence>
<proteinExistence type="inferred from homology"/>
<dbReference type="RefSeq" id="WP_186707569.1">
    <property type="nucleotide sequence ID" value="NZ_JABWRB020000005.1"/>
</dbReference>
<dbReference type="EC" id="3.5.1.94" evidence="5"/>
<keyword evidence="8" id="KW-1185">Reference proteome</keyword>
<evidence type="ECO:0000313" key="7">
    <source>
        <dbReference type="EMBL" id="MBV4498420.1"/>
    </source>
</evidence>
<dbReference type="InterPro" id="IPR044668">
    <property type="entry name" value="PuuD-like"/>
</dbReference>
<dbReference type="CDD" id="cd01745">
    <property type="entry name" value="GATase1_2"/>
    <property type="match status" value="1"/>
</dbReference>
<dbReference type="AlphaFoldDB" id="A0A923FF80"/>
<dbReference type="PANTHER" id="PTHR43235:SF1">
    <property type="entry name" value="GLUTAMINE AMIDOTRANSFERASE PB2B2.05-RELATED"/>
    <property type="match status" value="1"/>
</dbReference>
<reference evidence="6" key="2">
    <citation type="submission" date="2020-07" db="EMBL/GenBank/DDBJ databases">
        <authorList>
            <person name="Lood C."/>
            <person name="Girard L."/>
        </authorList>
    </citation>
    <scope>NUCLEOTIDE SEQUENCE</scope>
    <source>
        <strain evidence="6">SWRI12</strain>
    </source>
</reference>
<dbReference type="PANTHER" id="PTHR43235">
    <property type="entry name" value="GLUTAMINE AMIDOTRANSFERASE PB2B2.05-RELATED"/>
    <property type="match status" value="1"/>
</dbReference>
<dbReference type="Pfam" id="PF07722">
    <property type="entry name" value="Peptidase_C26"/>
    <property type="match status" value="1"/>
</dbReference>
<comment type="catalytic activity">
    <reaction evidence="2">
        <text>4-(gamma-L-glutamylamino)butanoate + H2O = 4-aminobutanoate + L-glutamate</text>
        <dbReference type="Rhea" id="RHEA:19737"/>
        <dbReference type="ChEBI" id="CHEBI:15377"/>
        <dbReference type="ChEBI" id="CHEBI:29985"/>
        <dbReference type="ChEBI" id="CHEBI:58800"/>
        <dbReference type="ChEBI" id="CHEBI:59888"/>
        <dbReference type="EC" id="3.5.1.94"/>
    </reaction>
</comment>
<evidence type="ECO:0000313" key="6">
    <source>
        <dbReference type="EMBL" id="MBC3391677.1"/>
    </source>
</evidence>
<dbReference type="InterPro" id="IPR011697">
    <property type="entry name" value="Peptidase_C26"/>
</dbReference>
<dbReference type="Proteomes" id="UP000636518">
    <property type="component" value="Unassembled WGS sequence"/>
</dbReference>
<evidence type="ECO:0000256" key="5">
    <source>
        <dbReference type="ARBA" id="ARBA00066788"/>
    </source>
</evidence>
<evidence type="ECO:0000256" key="4">
    <source>
        <dbReference type="ARBA" id="ARBA00060634"/>
    </source>
</evidence>
<evidence type="ECO:0000256" key="3">
    <source>
        <dbReference type="ARBA" id="ARBA00055068"/>
    </source>
</evidence>
<dbReference type="SUPFAM" id="SSF52317">
    <property type="entry name" value="Class I glutamine amidotransferase-like"/>
    <property type="match status" value="1"/>
</dbReference>
<comment type="caution">
    <text evidence="6">The sequence shown here is derived from an EMBL/GenBank/DDBJ whole genome shotgun (WGS) entry which is preliminary data.</text>
</comment>
<dbReference type="EMBL" id="JABWRB010000024">
    <property type="protein sequence ID" value="MBC3391677.1"/>
    <property type="molecule type" value="Genomic_DNA"/>
</dbReference>
<comment type="pathway">
    <text evidence="4">Amine and polyamine degradation; putrescine degradation; 4-aminobutanoate from putrescine: step 4/4.</text>
</comment>
<protein>
    <recommendedName>
        <fullName evidence="5">gamma-glutamyl-gamma-aminobutyrate hydrolase</fullName>
        <ecNumber evidence="5">3.5.1.94</ecNumber>
    </recommendedName>
</protein>
<name>A0A923FF80_9PSED</name>
<comment type="function">
    <text evidence="3">Involved in the breakdown of putrescine via hydrolysis of the gamma-glutamyl linkage of gamma-glutamyl-gamma-aminobutyrate.</text>
</comment>
<accession>A0A923FF80</accession>
<dbReference type="Gene3D" id="3.40.50.880">
    <property type="match status" value="1"/>
</dbReference>
<evidence type="ECO:0000256" key="1">
    <source>
        <dbReference type="ARBA" id="ARBA00011083"/>
    </source>
</evidence>
<gene>
    <name evidence="7" type="ORF">HU715_024065</name>
    <name evidence="6" type="ORF">HU715_18635</name>
</gene>
<dbReference type="FunFam" id="3.40.50.880:FF:000030">
    <property type="entry name" value="Gamma-glutamyl-gamma-aminobutyrate hydrolase PuuD"/>
    <property type="match status" value="1"/>
</dbReference>
<reference evidence="7" key="3">
    <citation type="submission" date="2021-06" db="EMBL/GenBank/DDBJ databases">
        <title>Updating the genus Pseudomonas: Description of 43 new species and partition of the Pseudomonas putida group.</title>
        <authorList>
            <person name="Girard L."/>
            <person name="Lood C."/>
            <person name="Vandamme P."/>
            <person name="Rokni-Zadeh H."/>
            <person name="Van Noort V."/>
            <person name="Hofte M."/>
            <person name="Lavigne R."/>
            <person name="De Mot R."/>
        </authorList>
    </citation>
    <scope>NUCLEOTIDE SEQUENCE</scope>
    <source>
        <strain evidence="7">SWRI12</strain>
    </source>
</reference>
<dbReference type="GO" id="GO:0005829">
    <property type="term" value="C:cytosol"/>
    <property type="evidence" value="ECO:0007669"/>
    <property type="project" value="TreeGrafter"/>
</dbReference>
<reference evidence="6 8" key="1">
    <citation type="journal article" date="2020" name="Microorganisms">
        <title>Reliable Identification of Environmental Pseudomonas Isolates Using the rpoD Gene.</title>
        <authorList>
            <consortium name="The Broad Institute Genome Sequencing Platform"/>
            <person name="Girard L."/>
            <person name="Lood C."/>
            <person name="Rokni-Zadeh H."/>
            <person name="van Noort V."/>
            <person name="Lavigne R."/>
            <person name="De Mot R."/>
        </authorList>
    </citation>
    <scope>NUCLEOTIDE SEQUENCE</scope>
    <source>
        <strain evidence="6 8">SWRI12</strain>
    </source>
</reference>
<keyword evidence="6" id="KW-0378">Hydrolase</keyword>
<dbReference type="PROSITE" id="PS51273">
    <property type="entry name" value="GATASE_TYPE_1"/>
    <property type="match status" value="1"/>
</dbReference>
<dbReference type="GO" id="GO:0033969">
    <property type="term" value="F:gamma-glutamyl-gamma-aminobutyrate hydrolase activity"/>
    <property type="evidence" value="ECO:0007669"/>
    <property type="project" value="UniProtKB-EC"/>
</dbReference>